<evidence type="ECO:0000256" key="1">
    <source>
        <dbReference type="SAM" id="MobiDB-lite"/>
    </source>
</evidence>
<comment type="caution">
    <text evidence="2">The sequence shown here is derived from an EMBL/GenBank/DDBJ whole genome shotgun (WGS) entry which is preliminary data.</text>
</comment>
<dbReference type="VEuPathDB" id="TriTrypDB:LtaPh_3545000"/>
<name>A0A640KUN6_LEITA</name>
<accession>A0A640KUN6</accession>
<reference evidence="2" key="1">
    <citation type="submission" date="2019-11" db="EMBL/GenBank/DDBJ databases">
        <title>Leishmania tarentolae CDS.</title>
        <authorList>
            <person name="Goto Y."/>
            <person name="Yamagishi J."/>
        </authorList>
    </citation>
    <scope>NUCLEOTIDE SEQUENCE [LARGE SCALE GENOMIC DNA]</scope>
    <source>
        <strain evidence="2">Parrot Tar II</strain>
    </source>
</reference>
<evidence type="ECO:0000313" key="2">
    <source>
        <dbReference type="EMBL" id="GET92971.1"/>
    </source>
</evidence>
<keyword evidence="3" id="KW-1185">Reference proteome</keyword>
<organism evidence="2 3">
    <name type="scientific">Leishmania tarentolae</name>
    <name type="common">Sauroleishmania tarentolae</name>
    <dbReference type="NCBI Taxonomy" id="5689"/>
    <lineage>
        <taxon>Eukaryota</taxon>
        <taxon>Discoba</taxon>
        <taxon>Euglenozoa</taxon>
        <taxon>Kinetoplastea</taxon>
        <taxon>Metakinetoplastina</taxon>
        <taxon>Trypanosomatida</taxon>
        <taxon>Trypanosomatidae</taxon>
        <taxon>Leishmaniinae</taxon>
        <taxon>Leishmania</taxon>
        <taxon>lizard Leishmania</taxon>
    </lineage>
</organism>
<proteinExistence type="predicted"/>
<dbReference type="AlphaFoldDB" id="A0A640KUN6"/>
<sequence length="190" mass="21097">MSTKKGTPASLALAVATPEDQQASVSDAKASALLEDLDAFFSKGRNTDRLRHFIEENEDMFALVASETEVHTNTEGSLRLYQLFKRYSALIDGIIEDFVDSKEGSNESMMRSLASAIQEEWKSPSTAYRCACTSYIAASMDYKDFLEFAEDMYGMTHYKMLMPDEGDNCKEEAHNLSDGAGYGSDDASFH</sequence>
<gene>
    <name evidence="2" type="ORF">LtaPh_3545000</name>
</gene>
<evidence type="ECO:0000313" key="3">
    <source>
        <dbReference type="Proteomes" id="UP000419144"/>
    </source>
</evidence>
<dbReference type="OrthoDB" id="240947at2759"/>
<dbReference type="EMBL" id="BLBS01000056">
    <property type="protein sequence ID" value="GET92971.1"/>
    <property type="molecule type" value="Genomic_DNA"/>
</dbReference>
<protein>
    <submittedName>
        <fullName evidence="2">Uncharacterized protein</fullName>
    </submittedName>
</protein>
<dbReference type="Proteomes" id="UP000419144">
    <property type="component" value="Unassembled WGS sequence"/>
</dbReference>
<dbReference type="InterPro" id="IPR042541">
    <property type="entry name" value="BART_sf"/>
</dbReference>
<feature type="region of interest" description="Disordered" evidence="1">
    <location>
        <begin position="170"/>
        <end position="190"/>
    </location>
</feature>
<dbReference type="Gene3D" id="1.20.1520.10">
    <property type="entry name" value="ADP-ribosylation factor-like 2-binding protein, domain"/>
    <property type="match status" value="1"/>
</dbReference>